<reference evidence="2 3" key="1">
    <citation type="submission" date="2016-06" db="EMBL/GenBank/DDBJ databases">
        <title>Bacterial characters and pathogenicity of Xenorhabdus hominickii from an entomopathogenic nematode, Steinernema monticolum.</title>
        <authorList>
            <person name="Park Y."/>
            <person name="Kim Y."/>
        </authorList>
    </citation>
    <scope>NUCLEOTIDE SEQUENCE [LARGE SCALE GENOMIC DNA]</scope>
    <source>
        <strain evidence="2 3">ANU1</strain>
    </source>
</reference>
<evidence type="ECO:0000313" key="3">
    <source>
        <dbReference type="Proteomes" id="UP000094600"/>
    </source>
</evidence>
<dbReference type="InterPro" id="IPR016181">
    <property type="entry name" value="Acyl_CoA_acyltransferase"/>
</dbReference>
<protein>
    <submittedName>
        <fullName evidence="2">Acetyltransferase</fullName>
    </submittedName>
</protein>
<dbReference type="SUPFAM" id="SSF55729">
    <property type="entry name" value="Acyl-CoA N-acyltransferases (Nat)"/>
    <property type="match status" value="1"/>
</dbReference>
<dbReference type="EMBL" id="CP016176">
    <property type="protein sequence ID" value="AOM42757.1"/>
    <property type="molecule type" value="Genomic_DNA"/>
</dbReference>
<dbReference type="InterPro" id="IPR000182">
    <property type="entry name" value="GNAT_dom"/>
</dbReference>
<proteinExistence type="predicted"/>
<accession>A0ABM6DXA4</accession>
<sequence>MIIRLANILDFETLNVIDTVSLHDEHRLNQIKNWIKSQFCHVIEVDGKVVAYGVLHYNFFNCGFIEILMVGVEGRRRGLGLALVNYLKSICTCSKLFTSTNQSNEPMQFLLRKAGFRESGYIENLDEDPELVFFWKK</sequence>
<name>A0ABM6DXA4_XENHO</name>
<organism evidence="2 3">
    <name type="scientific">Xenorhabdus hominickii</name>
    <dbReference type="NCBI Taxonomy" id="351679"/>
    <lineage>
        <taxon>Bacteria</taxon>
        <taxon>Pseudomonadati</taxon>
        <taxon>Pseudomonadota</taxon>
        <taxon>Gammaproteobacteria</taxon>
        <taxon>Enterobacterales</taxon>
        <taxon>Morganellaceae</taxon>
        <taxon>Xenorhabdus</taxon>
    </lineage>
</organism>
<gene>
    <name evidence="2" type="ORF">A9255_00235</name>
</gene>
<dbReference type="PROSITE" id="PS51186">
    <property type="entry name" value="GNAT"/>
    <property type="match status" value="1"/>
</dbReference>
<dbReference type="Pfam" id="PF00583">
    <property type="entry name" value="Acetyltransf_1"/>
    <property type="match status" value="1"/>
</dbReference>
<dbReference type="Gene3D" id="3.40.630.30">
    <property type="match status" value="1"/>
</dbReference>
<feature type="domain" description="N-acetyltransferase" evidence="1">
    <location>
        <begin position="1"/>
        <end position="137"/>
    </location>
</feature>
<keyword evidence="3" id="KW-1185">Reference proteome</keyword>
<evidence type="ECO:0000259" key="1">
    <source>
        <dbReference type="PROSITE" id="PS51186"/>
    </source>
</evidence>
<dbReference type="CDD" id="cd04301">
    <property type="entry name" value="NAT_SF"/>
    <property type="match status" value="1"/>
</dbReference>
<evidence type="ECO:0000313" key="2">
    <source>
        <dbReference type="EMBL" id="AOM42757.1"/>
    </source>
</evidence>
<dbReference type="Proteomes" id="UP000094600">
    <property type="component" value="Chromosome"/>
</dbReference>